<name>A0AAE8MLC3_9HYPO</name>
<dbReference type="EMBL" id="ONZP01000741">
    <property type="protein sequence ID" value="SPJ90356.1"/>
    <property type="molecule type" value="Genomic_DNA"/>
</dbReference>
<proteinExistence type="inferred from homology"/>
<dbReference type="PANTHER" id="PTHR28027:SF2">
    <property type="entry name" value="TRANSCRIPTIONAL REGULATOR MIT1"/>
    <property type="match status" value="1"/>
</dbReference>
<dbReference type="Pfam" id="PF09729">
    <property type="entry name" value="Gti1_Pac2"/>
    <property type="match status" value="2"/>
</dbReference>
<comment type="similarity">
    <text evidence="1">Belongs to the MIT1/WOR1 family.</text>
</comment>
<dbReference type="InterPro" id="IPR018608">
    <property type="entry name" value="Gti1/Pac2"/>
</dbReference>
<gene>
    <name evidence="2" type="ORF">FTOL_13237</name>
</gene>
<dbReference type="PANTHER" id="PTHR28027">
    <property type="entry name" value="TRANSCRIPTIONAL REGULATOR MIT1"/>
    <property type="match status" value="1"/>
</dbReference>
<accession>A0AAE8MLC3</accession>
<protein>
    <submittedName>
        <fullName evidence="2">Uncharacterized protein</fullName>
    </submittedName>
</protein>
<evidence type="ECO:0000256" key="1">
    <source>
        <dbReference type="ARBA" id="ARBA00008359"/>
    </source>
</evidence>
<evidence type="ECO:0000313" key="2">
    <source>
        <dbReference type="EMBL" id="SPJ90356.1"/>
    </source>
</evidence>
<dbReference type="GO" id="GO:0003677">
    <property type="term" value="F:DNA binding"/>
    <property type="evidence" value="ECO:0007669"/>
    <property type="project" value="TreeGrafter"/>
</dbReference>
<organism evidence="2 3">
    <name type="scientific">Fusarium torulosum</name>
    <dbReference type="NCBI Taxonomy" id="33205"/>
    <lineage>
        <taxon>Eukaryota</taxon>
        <taxon>Fungi</taxon>
        <taxon>Dikarya</taxon>
        <taxon>Ascomycota</taxon>
        <taxon>Pezizomycotina</taxon>
        <taxon>Sordariomycetes</taxon>
        <taxon>Hypocreomycetidae</taxon>
        <taxon>Hypocreales</taxon>
        <taxon>Nectriaceae</taxon>
        <taxon>Fusarium</taxon>
    </lineage>
</organism>
<evidence type="ECO:0000313" key="3">
    <source>
        <dbReference type="Proteomes" id="UP001187734"/>
    </source>
</evidence>
<dbReference type="AlphaFoldDB" id="A0AAE8MLC3"/>
<reference evidence="2" key="1">
    <citation type="submission" date="2018-03" db="EMBL/GenBank/DDBJ databases">
        <authorList>
            <person name="Guldener U."/>
        </authorList>
    </citation>
    <scope>NUCLEOTIDE SEQUENCE</scope>
</reference>
<dbReference type="Proteomes" id="UP001187734">
    <property type="component" value="Unassembled WGS sequence"/>
</dbReference>
<comment type="caution">
    <text evidence="2">The sequence shown here is derived from an EMBL/GenBank/DDBJ whole genome shotgun (WGS) entry which is preliminary data.</text>
</comment>
<sequence length="223" mass="24487">MAMSSPSNPLNPTFEGHITSTLDALILFEACLSGQLKHVPRRPHDRERQGMIKSGNVSSVRLTASRRKGSERALIGTLVDSYTFKNNGLVKKTISVSFQGVPHHLVSYYNVNDVMSGRLTTPTKHPNLRNVIRRAELMLSQKFCAPIDDECNPYERMGHAMFAGPPGHDYGHTRQSFQCAGLRGRPSSSALRASIHPTQGALINDDVTGAQHGASMAPRFPRV</sequence>
<keyword evidence="3" id="KW-1185">Reference proteome</keyword>